<keyword evidence="6" id="KW-0472">Membrane</keyword>
<feature type="modified residue" description="FMN phosphoryl threonine" evidence="6">
    <location>
        <position position="161"/>
    </location>
</feature>
<dbReference type="SMART" id="SM00900">
    <property type="entry name" value="FMN_bind"/>
    <property type="match status" value="1"/>
</dbReference>
<dbReference type="GO" id="GO:0022900">
    <property type="term" value="P:electron transport chain"/>
    <property type="evidence" value="ECO:0007669"/>
    <property type="project" value="UniProtKB-UniRule"/>
</dbReference>
<dbReference type="PANTHER" id="PTHR36118:SF1">
    <property type="entry name" value="ION-TRANSLOCATING OXIDOREDUCTASE COMPLEX SUBUNIT G"/>
    <property type="match status" value="1"/>
</dbReference>
<dbReference type="HAMAP" id="MF_00479">
    <property type="entry name" value="RsxG_RnfG"/>
    <property type="match status" value="1"/>
</dbReference>
<keyword evidence="4 6" id="KW-0288">FMN</keyword>
<comment type="subcellular location">
    <subcellularLocation>
        <location evidence="6">Cell inner membrane</location>
        <topology evidence="6">Single-pass membrane protein</topology>
    </subcellularLocation>
</comment>
<dbReference type="PANTHER" id="PTHR36118">
    <property type="entry name" value="ION-TRANSLOCATING OXIDOREDUCTASE COMPLEX SUBUNIT G"/>
    <property type="match status" value="1"/>
</dbReference>
<proteinExistence type="inferred from homology"/>
<keyword evidence="6" id="KW-1003">Cell membrane</keyword>
<sequence length="186" mass="20849">MQRLGIFATVCLLALSSVYFLVSPSIKAQQEKALLAQFQALLPNEKLEVEQFKHPKKVLLNQLPVEIYPIQYNDKLIATFIKAHTDKGYNGNITLLIAIAPDNRTLIGVRVLSHQETPGLGDKIDANKSDWIESFKHQSLNSKKFLVKKDGGDFDAFTGATITPRAVVNLVGQVLKDWQEEHKSHE</sequence>
<name>A0A380MW32_9GAMM</name>
<dbReference type="InterPro" id="IPR010209">
    <property type="entry name" value="Ion_transpt_RnfG/RsxG"/>
</dbReference>
<dbReference type="PIRSF" id="PIRSF006091">
    <property type="entry name" value="E_trnsport_RnfG"/>
    <property type="match status" value="1"/>
</dbReference>
<dbReference type="AlphaFoldDB" id="A0A380MW32"/>
<evidence type="ECO:0000256" key="1">
    <source>
        <dbReference type="ARBA" id="ARBA00022448"/>
    </source>
</evidence>
<organism evidence="8 9">
    <name type="scientific">Suttonella ornithocola</name>
    <dbReference type="NCBI Taxonomy" id="279832"/>
    <lineage>
        <taxon>Bacteria</taxon>
        <taxon>Pseudomonadati</taxon>
        <taxon>Pseudomonadota</taxon>
        <taxon>Gammaproteobacteria</taxon>
        <taxon>Cardiobacteriales</taxon>
        <taxon>Cardiobacteriaceae</taxon>
        <taxon>Suttonella</taxon>
    </lineage>
</organism>
<keyword evidence="1 6" id="KW-0813">Transport</keyword>
<dbReference type="Pfam" id="PF04205">
    <property type="entry name" value="FMN_bind"/>
    <property type="match status" value="1"/>
</dbReference>
<evidence type="ECO:0000259" key="7">
    <source>
        <dbReference type="SMART" id="SM00900"/>
    </source>
</evidence>
<evidence type="ECO:0000256" key="2">
    <source>
        <dbReference type="ARBA" id="ARBA00022553"/>
    </source>
</evidence>
<dbReference type="GO" id="GO:0009055">
    <property type="term" value="F:electron transfer activity"/>
    <property type="evidence" value="ECO:0007669"/>
    <property type="project" value="InterPro"/>
</dbReference>
<evidence type="ECO:0000256" key="4">
    <source>
        <dbReference type="ARBA" id="ARBA00022643"/>
    </source>
</evidence>
<keyword evidence="2 6" id="KW-0597">Phosphoprotein</keyword>
<dbReference type="NCBIfam" id="TIGR01947">
    <property type="entry name" value="rnfG"/>
    <property type="match status" value="1"/>
</dbReference>
<dbReference type="EC" id="7.-.-.-" evidence="6"/>
<dbReference type="Proteomes" id="UP000254601">
    <property type="component" value="Unassembled WGS sequence"/>
</dbReference>
<evidence type="ECO:0000256" key="5">
    <source>
        <dbReference type="ARBA" id="ARBA00022982"/>
    </source>
</evidence>
<evidence type="ECO:0000256" key="3">
    <source>
        <dbReference type="ARBA" id="ARBA00022630"/>
    </source>
</evidence>
<keyword evidence="6" id="KW-1278">Translocase</keyword>
<evidence type="ECO:0000313" key="8">
    <source>
        <dbReference type="EMBL" id="SUO95607.1"/>
    </source>
</evidence>
<keyword evidence="3 6" id="KW-0285">Flavoprotein</keyword>
<accession>A0A380MW32</accession>
<keyword evidence="6" id="KW-0997">Cell inner membrane</keyword>
<gene>
    <name evidence="6" type="primary">rnfG</name>
    <name evidence="8" type="ORF">NCTC13337_01488</name>
</gene>
<comment type="cofactor">
    <cofactor evidence="6">
        <name>FMN</name>
        <dbReference type="ChEBI" id="CHEBI:58210"/>
    </cofactor>
</comment>
<comment type="similarity">
    <text evidence="6">Belongs to the RnfG family.</text>
</comment>
<evidence type="ECO:0000256" key="6">
    <source>
        <dbReference type="HAMAP-Rule" id="MF_00479"/>
    </source>
</evidence>
<keyword evidence="9" id="KW-1185">Reference proteome</keyword>
<comment type="function">
    <text evidence="6">Part of a membrane-bound complex that couples electron transfer with translocation of ions across the membrane.</text>
</comment>
<evidence type="ECO:0000313" key="9">
    <source>
        <dbReference type="Proteomes" id="UP000254601"/>
    </source>
</evidence>
<comment type="subunit">
    <text evidence="6">The complex is composed of six subunits: RnfA, RnfB, RnfC, RnfD, RnfE and RnfG.</text>
</comment>
<dbReference type="EMBL" id="UHIC01000001">
    <property type="protein sequence ID" value="SUO95607.1"/>
    <property type="molecule type" value="Genomic_DNA"/>
</dbReference>
<reference evidence="8 9" key="1">
    <citation type="submission" date="2018-06" db="EMBL/GenBank/DDBJ databases">
        <authorList>
            <consortium name="Pathogen Informatics"/>
            <person name="Doyle S."/>
        </authorList>
    </citation>
    <scope>NUCLEOTIDE SEQUENCE [LARGE SCALE GENOMIC DNA]</scope>
    <source>
        <strain evidence="8 9">NCTC13337</strain>
    </source>
</reference>
<feature type="domain" description="FMN-binding" evidence="7">
    <location>
        <begin position="88"/>
        <end position="178"/>
    </location>
</feature>
<dbReference type="GO" id="GO:0005886">
    <property type="term" value="C:plasma membrane"/>
    <property type="evidence" value="ECO:0007669"/>
    <property type="project" value="UniProtKB-SubCell"/>
</dbReference>
<keyword evidence="6" id="KW-1133">Transmembrane helix</keyword>
<keyword evidence="6" id="KW-0812">Transmembrane</keyword>
<dbReference type="InterPro" id="IPR007329">
    <property type="entry name" value="FMN-bd"/>
</dbReference>
<dbReference type="GO" id="GO:0010181">
    <property type="term" value="F:FMN binding"/>
    <property type="evidence" value="ECO:0007669"/>
    <property type="project" value="InterPro"/>
</dbReference>
<protein>
    <recommendedName>
        <fullName evidence="6">Ion-translocating oxidoreductase complex subunit G</fullName>
        <ecNumber evidence="6">7.-.-.-</ecNumber>
    </recommendedName>
    <alternativeName>
        <fullName evidence="6">Rnf electron transport complex subunit G</fullName>
    </alternativeName>
</protein>
<keyword evidence="5 6" id="KW-0249">Electron transport</keyword>